<keyword evidence="5" id="KW-0479">Metal-binding</keyword>
<dbReference type="GO" id="GO:0008121">
    <property type="term" value="F:quinol-cytochrome-c reductase activity"/>
    <property type="evidence" value="ECO:0007669"/>
    <property type="project" value="InterPro"/>
</dbReference>
<dbReference type="InterPro" id="IPR036922">
    <property type="entry name" value="Rieske_2Fe-2S_sf"/>
</dbReference>
<organism evidence="13 14">
    <name type="scientific">Ascaris lumbricoides</name>
    <name type="common">Giant roundworm</name>
    <dbReference type="NCBI Taxonomy" id="6252"/>
    <lineage>
        <taxon>Eukaryota</taxon>
        <taxon>Metazoa</taxon>
        <taxon>Ecdysozoa</taxon>
        <taxon>Nematoda</taxon>
        <taxon>Chromadorea</taxon>
        <taxon>Rhabditida</taxon>
        <taxon>Spirurina</taxon>
        <taxon>Ascaridomorpha</taxon>
        <taxon>Ascaridoidea</taxon>
        <taxon>Ascarididae</taxon>
        <taxon>Ascaris</taxon>
    </lineage>
</organism>
<evidence type="ECO:0000256" key="3">
    <source>
        <dbReference type="ARBA" id="ARBA00022692"/>
    </source>
</evidence>
<evidence type="ECO:0000256" key="10">
    <source>
        <dbReference type="ARBA" id="ARBA00023157"/>
    </source>
</evidence>
<evidence type="ECO:0000256" key="9">
    <source>
        <dbReference type="ARBA" id="ARBA00023136"/>
    </source>
</evidence>
<evidence type="ECO:0000256" key="4">
    <source>
        <dbReference type="ARBA" id="ARBA00022714"/>
    </source>
</evidence>
<dbReference type="InterPro" id="IPR037008">
    <property type="entry name" value="bc1_Rieske_TM_sf"/>
</dbReference>
<dbReference type="PANTHER" id="PTHR10134">
    <property type="entry name" value="CYTOCHROME B-C1 COMPLEX SUBUNIT RIESKE, MITOCHONDRIAL"/>
    <property type="match status" value="1"/>
</dbReference>
<dbReference type="InterPro" id="IPR004192">
    <property type="entry name" value="Rieske_TM"/>
</dbReference>
<dbReference type="CDD" id="cd03470">
    <property type="entry name" value="Rieske_cytochrome_bc1"/>
    <property type="match status" value="1"/>
</dbReference>
<keyword evidence="6" id="KW-1133">Transmembrane helix</keyword>
<evidence type="ECO:0000256" key="11">
    <source>
        <dbReference type="ARBA" id="ARBA00034078"/>
    </source>
</evidence>
<dbReference type="Pfam" id="PF02921">
    <property type="entry name" value="UCR_TM"/>
    <property type="match status" value="1"/>
</dbReference>
<dbReference type="Pfam" id="PF00355">
    <property type="entry name" value="Rieske"/>
    <property type="match status" value="1"/>
</dbReference>
<dbReference type="WBParaSite" id="ALUE_0001254301-mRNA-1">
    <property type="protein sequence ID" value="ALUE_0001254301-mRNA-1"/>
    <property type="gene ID" value="ALUE_0001254301"/>
</dbReference>
<evidence type="ECO:0000256" key="5">
    <source>
        <dbReference type="ARBA" id="ARBA00022723"/>
    </source>
</evidence>
<dbReference type="InterPro" id="IPR017941">
    <property type="entry name" value="Rieske_2Fe-2S"/>
</dbReference>
<evidence type="ECO:0000256" key="6">
    <source>
        <dbReference type="ARBA" id="ARBA00022989"/>
    </source>
</evidence>
<comment type="similarity">
    <text evidence="2">Belongs to the Rieske iron-sulfur protein family.</text>
</comment>
<keyword evidence="8" id="KW-0411">Iron-sulfur</keyword>
<dbReference type="Proteomes" id="UP000036681">
    <property type="component" value="Unplaced"/>
</dbReference>
<dbReference type="Gene3D" id="2.102.10.10">
    <property type="entry name" value="Rieske [2Fe-2S] iron-sulphur domain"/>
    <property type="match status" value="1"/>
</dbReference>
<keyword evidence="13" id="KW-1185">Reference proteome</keyword>
<keyword evidence="9" id="KW-0472">Membrane</keyword>
<sequence>LRANECDYINNCAAPTVVLQNRRRTSSASSCLTFQVWHLQLALRNGLAGILRIPSRNSSSLNERTNLGSKQNESAVQSLLARPISATLVNTFSLLLRRLAHTDVRFPRFDEYRRESTLDVTKEARQTEDQRRVLPHLIYYGDVHAPVGGIMALLAAKESVQAMIAFKGIARDQMALANTVVQLDEIPEGETKTYEWQGKPVFVKHRTDDEIKREKAVDVAQLRHPQHDDERVQRDEWLVLLGICTHLGCVPIPNSDEFPGGYKCPCHGAYFDASGRIRKGPAPLNLRIPPYTLDGNTIVIGTKGTQKV</sequence>
<evidence type="ECO:0000256" key="7">
    <source>
        <dbReference type="ARBA" id="ARBA00023004"/>
    </source>
</evidence>
<dbReference type="GO" id="GO:0051537">
    <property type="term" value="F:2 iron, 2 sulfur cluster binding"/>
    <property type="evidence" value="ECO:0007669"/>
    <property type="project" value="UniProtKB-KW"/>
</dbReference>
<evidence type="ECO:0000313" key="14">
    <source>
        <dbReference type="WBParaSite" id="ALUE_0001254301-mRNA-1"/>
    </source>
</evidence>
<dbReference type="SUPFAM" id="SSF50022">
    <property type="entry name" value="ISP domain"/>
    <property type="match status" value="1"/>
</dbReference>
<evidence type="ECO:0000259" key="12">
    <source>
        <dbReference type="PROSITE" id="PS51296"/>
    </source>
</evidence>
<proteinExistence type="inferred from homology"/>
<evidence type="ECO:0000256" key="2">
    <source>
        <dbReference type="ARBA" id="ARBA00010651"/>
    </source>
</evidence>
<dbReference type="NCBIfam" id="TIGR01416">
    <property type="entry name" value="Rieske_proteo"/>
    <property type="match status" value="1"/>
</dbReference>
<keyword evidence="7" id="KW-0408">Iron</keyword>
<dbReference type="PROSITE" id="PS51296">
    <property type="entry name" value="RIESKE"/>
    <property type="match status" value="1"/>
</dbReference>
<dbReference type="InterPro" id="IPR005805">
    <property type="entry name" value="Rieske_Fe-S_prot_C"/>
</dbReference>
<dbReference type="GO" id="GO:0016020">
    <property type="term" value="C:membrane"/>
    <property type="evidence" value="ECO:0007669"/>
    <property type="project" value="UniProtKB-SubCell"/>
</dbReference>
<dbReference type="GO" id="GO:0046872">
    <property type="term" value="F:metal ion binding"/>
    <property type="evidence" value="ECO:0007669"/>
    <property type="project" value="UniProtKB-KW"/>
</dbReference>
<feature type="domain" description="Rieske" evidence="12">
    <location>
        <begin position="231"/>
        <end position="300"/>
    </location>
</feature>
<keyword evidence="4" id="KW-0001">2Fe-2S</keyword>
<evidence type="ECO:0000256" key="8">
    <source>
        <dbReference type="ARBA" id="ARBA00023014"/>
    </source>
</evidence>
<accession>A0A0M3I695</accession>
<dbReference type="Gene3D" id="1.20.5.270">
    <property type="entry name" value="Ubiquinol cytochrome reductase, transmembrane domain"/>
    <property type="match status" value="1"/>
</dbReference>
<protein>
    <submittedName>
        <fullName evidence="14">Rieske domain-containing protein</fullName>
    </submittedName>
</protein>
<dbReference type="SUPFAM" id="SSF81502">
    <property type="entry name" value="ISP transmembrane anchor"/>
    <property type="match status" value="1"/>
</dbReference>
<evidence type="ECO:0000256" key="1">
    <source>
        <dbReference type="ARBA" id="ARBA00004167"/>
    </source>
</evidence>
<name>A0A0M3I695_ASCLU</name>
<dbReference type="FunFam" id="2.102.10.10:FF:000001">
    <property type="entry name" value="Cytochrome b-c1 complex subunit Rieske, mitochondrial"/>
    <property type="match status" value="1"/>
</dbReference>
<dbReference type="InterPro" id="IPR014349">
    <property type="entry name" value="Rieske_Fe-S_prot"/>
</dbReference>
<comment type="cofactor">
    <cofactor evidence="11">
        <name>[2Fe-2S] cluster</name>
        <dbReference type="ChEBI" id="CHEBI:190135"/>
    </cofactor>
</comment>
<reference evidence="14" key="1">
    <citation type="submission" date="2017-02" db="UniProtKB">
        <authorList>
            <consortium name="WormBaseParasite"/>
        </authorList>
    </citation>
    <scope>IDENTIFICATION</scope>
</reference>
<dbReference type="PRINTS" id="PR00162">
    <property type="entry name" value="RIESKE"/>
</dbReference>
<comment type="subcellular location">
    <subcellularLocation>
        <location evidence="1">Membrane</location>
        <topology evidence="1">Single-pass membrane protein</topology>
    </subcellularLocation>
</comment>
<dbReference type="AlphaFoldDB" id="A0A0M3I695"/>
<evidence type="ECO:0000313" key="13">
    <source>
        <dbReference type="Proteomes" id="UP000036681"/>
    </source>
</evidence>
<dbReference type="InterPro" id="IPR006317">
    <property type="entry name" value="Ubiquinol_cyt_c_Rdtase_Fe-S-su"/>
</dbReference>
<keyword evidence="10" id="KW-1015">Disulfide bond</keyword>
<keyword evidence="3" id="KW-0812">Transmembrane</keyword>